<dbReference type="InterPro" id="IPR006419">
    <property type="entry name" value="NMN_transpt_PnuC"/>
</dbReference>
<dbReference type="GO" id="GO:0005886">
    <property type="term" value="C:plasma membrane"/>
    <property type="evidence" value="ECO:0007669"/>
    <property type="project" value="UniProtKB-SubCell"/>
</dbReference>
<dbReference type="OrthoDB" id="9791248at2"/>
<feature type="transmembrane region" description="Helical" evidence="10">
    <location>
        <begin position="106"/>
        <end position="124"/>
    </location>
</feature>
<dbReference type="EMBL" id="FQYI01000002">
    <property type="protein sequence ID" value="SHI55734.1"/>
    <property type="molecule type" value="Genomic_DNA"/>
</dbReference>
<reference evidence="11 12" key="1">
    <citation type="submission" date="2016-11" db="EMBL/GenBank/DDBJ databases">
        <authorList>
            <person name="Jaros S."/>
            <person name="Januszkiewicz K."/>
            <person name="Wedrychowicz H."/>
        </authorList>
    </citation>
    <scope>NUCLEOTIDE SEQUENCE [LARGE SCALE GENOMIC DNA]</scope>
    <source>
        <strain evidence="11 12">DSM 25479</strain>
    </source>
</reference>
<feature type="transmembrane region" description="Helical" evidence="10">
    <location>
        <begin position="67"/>
        <end position="85"/>
    </location>
</feature>
<dbReference type="STRING" id="1118202.SAMN05443429_102218"/>
<comment type="subcellular location">
    <subcellularLocation>
        <location evidence="2">Cell membrane</location>
        <topology evidence="2">Multi-pass membrane protein</topology>
    </subcellularLocation>
</comment>
<evidence type="ECO:0000256" key="9">
    <source>
        <dbReference type="ARBA" id="ARBA00023136"/>
    </source>
</evidence>
<evidence type="ECO:0000256" key="2">
    <source>
        <dbReference type="ARBA" id="ARBA00004651"/>
    </source>
</evidence>
<evidence type="ECO:0000256" key="8">
    <source>
        <dbReference type="ARBA" id="ARBA00022989"/>
    </source>
</evidence>
<evidence type="ECO:0000256" key="7">
    <source>
        <dbReference type="ARBA" id="ARBA00022692"/>
    </source>
</evidence>
<dbReference type="Pfam" id="PF04973">
    <property type="entry name" value="NMN_transporter"/>
    <property type="match status" value="1"/>
</dbReference>
<evidence type="ECO:0000256" key="4">
    <source>
        <dbReference type="ARBA" id="ARBA00017522"/>
    </source>
</evidence>
<feature type="transmembrane region" description="Helical" evidence="10">
    <location>
        <begin position="194"/>
        <end position="210"/>
    </location>
</feature>
<keyword evidence="7 10" id="KW-0812">Transmembrane</keyword>
<evidence type="ECO:0000256" key="3">
    <source>
        <dbReference type="ARBA" id="ARBA00006669"/>
    </source>
</evidence>
<accession>A0A1M6C4T2</accession>
<evidence type="ECO:0000256" key="5">
    <source>
        <dbReference type="ARBA" id="ARBA00022448"/>
    </source>
</evidence>
<evidence type="ECO:0000256" key="6">
    <source>
        <dbReference type="ARBA" id="ARBA00022475"/>
    </source>
</evidence>
<dbReference type="NCBIfam" id="TIGR01528">
    <property type="entry name" value="NMN_trans_PnuC"/>
    <property type="match status" value="1"/>
</dbReference>
<feature type="transmembrane region" description="Helical" evidence="10">
    <location>
        <begin position="146"/>
        <end position="164"/>
    </location>
</feature>
<dbReference type="GO" id="GO:0034257">
    <property type="term" value="F:nicotinamide riboside transmembrane transporter activity"/>
    <property type="evidence" value="ECO:0007669"/>
    <property type="project" value="InterPro"/>
</dbReference>
<proteinExistence type="inferred from homology"/>
<comment type="similarity">
    <text evidence="3">Belongs to the nicotinamide ribonucleoside (NR) uptake permease (TC 4.B.1) family.</text>
</comment>
<name>A0A1M6C4T2_9FLAO</name>
<evidence type="ECO:0000256" key="10">
    <source>
        <dbReference type="SAM" id="Phobius"/>
    </source>
</evidence>
<feature type="transmembrane region" description="Helical" evidence="10">
    <location>
        <begin position="17"/>
        <end position="35"/>
    </location>
</feature>
<keyword evidence="9 10" id="KW-0472">Membrane</keyword>
<comment type="function">
    <text evidence="1">Required for nicotinamide riboside transport across the inner membrane.</text>
</comment>
<dbReference type="PANTHER" id="PTHR36122">
    <property type="entry name" value="NICOTINAMIDE RIBOSIDE TRANSPORTER PNUC"/>
    <property type="match status" value="1"/>
</dbReference>
<feature type="transmembrane region" description="Helical" evidence="10">
    <location>
        <begin position="171"/>
        <end position="188"/>
    </location>
</feature>
<dbReference type="PANTHER" id="PTHR36122:SF2">
    <property type="entry name" value="NICOTINAMIDE RIBOSIDE TRANSPORTER PNUC"/>
    <property type="match status" value="1"/>
</dbReference>
<dbReference type="AlphaFoldDB" id="A0A1M6C4T2"/>
<evidence type="ECO:0000313" key="12">
    <source>
        <dbReference type="Proteomes" id="UP000184335"/>
    </source>
</evidence>
<gene>
    <name evidence="11" type="ORF">SAMN05443429_102218</name>
</gene>
<keyword evidence="6" id="KW-1003">Cell membrane</keyword>
<keyword evidence="12" id="KW-1185">Reference proteome</keyword>
<keyword evidence="5" id="KW-0813">Transport</keyword>
<evidence type="ECO:0000313" key="11">
    <source>
        <dbReference type="EMBL" id="SHI55734.1"/>
    </source>
</evidence>
<sequence length="226" mass="26686">MNFIELLAEPYKTYENWQIALEVIGTLFGIVSVFFSIRKNILYYPIGIVSTSIYVVLLYRFGLLGDMLINFYYTVMSIYGWVLWSRHTTDNFHIEASRATKREWKISAMLFCASFLLVLLVYYFKPAIDNGFSMKSIDLGINHLDWANWMDMFTTSLFLIAMWLQAKRRIECWILWTIGNIICIPMMIYKGLVISSFQYFVFSIMAFAGWKEWQKTLRPRENVPIP</sequence>
<protein>
    <recommendedName>
        <fullName evidence="4">Nicotinamide riboside transporter PnuC</fullName>
    </recommendedName>
</protein>
<organism evidence="11 12">
    <name type="scientific">Cruoricaptor ignavus</name>
    <dbReference type="NCBI Taxonomy" id="1118202"/>
    <lineage>
        <taxon>Bacteria</taxon>
        <taxon>Pseudomonadati</taxon>
        <taxon>Bacteroidota</taxon>
        <taxon>Flavobacteriia</taxon>
        <taxon>Flavobacteriales</taxon>
        <taxon>Weeksellaceae</taxon>
        <taxon>Cruoricaptor</taxon>
    </lineage>
</organism>
<keyword evidence="8 10" id="KW-1133">Transmembrane helix</keyword>
<evidence type="ECO:0000256" key="1">
    <source>
        <dbReference type="ARBA" id="ARBA00002672"/>
    </source>
</evidence>
<dbReference type="Proteomes" id="UP000184335">
    <property type="component" value="Unassembled WGS sequence"/>
</dbReference>
<feature type="transmembrane region" description="Helical" evidence="10">
    <location>
        <begin position="42"/>
        <end position="61"/>
    </location>
</feature>
<dbReference type="RefSeq" id="WP_073178378.1">
    <property type="nucleotide sequence ID" value="NZ_FQYI01000002.1"/>
</dbReference>